<dbReference type="InterPro" id="IPR039532">
    <property type="entry name" value="TetR_C_Firmicutes"/>
</dbReference>
<dbReference type="PANTHER" id="PTHR43479:SF11">
    <property type="entry name" value="ACREF_ENVCD OPERON REPRESSOR-RELATED"/>
    <property type="match status" value="1"/>
</dbReference>
<dbReference type="AlphaFoldDB" id="A0A0P0N9W7"/>
<dbReference type="GO" id="GO:0003677">
    <property type="term" value="F:DNA binding"/>
    <property type="evidence" value="ECO:0007669"/>
    <property type="project" value="UniProtKB-UniRule"/>
</dbReference>
<feature type="domain" description="HTH tetR-type" evidence="4">
    <location>
        <begin position="3"/>
        <end position="64"/>
    </location>
</feature>
<dbReference type="RefSeq" id="WP_003030910.1">
    <property type="nucleotide sequence ID" value="NZ_AP018548.1"/>
</dbReference>
<protein>
    <submittedName>
        <fullName evidence="6">Putative transcriptional regulator, TetR family</fullName>
    </submittedName>
    <submittedName>
        <fullName evidence="5">TetR/AcrR family transcriptional regulator</fullName>
    </submittedName>
</protein>
<dbReference type="SUPFAM" id="SSF46689">
    <property type="entry name" value="Homeodomain-like"/>
    <property type="match status" value="1"/>
</dbReference>
<dbReference type="EMBL" id="JAWWVP010000005">
    <property type="protein sequence ID" value="MDX5040389.1"/>
    <property type="molecule type" value="Genomic_DNA"/>
</dbReference>
<reference evidence="6 7" key="1">
    <citation type="submission" date="2018-12" db="EMBL/GenBank/DDBJ databases">
        <authorList>
            <consortium name="Pathogen Informatics"/>
        </authorList>
    </citation>
    <scope>NUCLEOTIDE SEQUENCE [LARGE SCALE GENOMIC DNA]</scope>
    <source>
        <strain evidence="6 7">NCTC10713</strain>
    </source>
</reference>
<evidence type="ECO:0000256" key="2">
    <source>
        <dbReference type="PROSITE-ProRule" id="PRU00335"/>
    </source>
</evidence>
<feature type="domain" description="HTH cro/C1-type" evidence="3">
    <location>
        <begin position="22"/>
        <end position="44"/>
    </location>
</feature>
<reference evidence="5" key="2">
    <citation type="submission" date="2023-11" db="EMBL/GenBank/DDBJ databases">
        <title>Streptococcus anginosus urogential strains.</title>
        <authorList>
            <person name="Appleberry H."/>
            <person name="Garcia-Israel J."/>
            <person name="Wolfe A."/>
            <person name="Putonti C."/>
        </authorList>
    </citation>
    <scope>NUCLEOTIDE SEQUENCE</scope>
    <source>
        <strain evidence="5">UMB1758</strain>
    </source>
</reference>
<keyword evidence="1 2" id="KW-0238">DNA-binding</keyword>
<evidence type="ECO:0000259" key="3">
    <source>
        <dbReference type="PROSITE" id="PS50943"/>
    </source>
</evidence>
<dbReference type="EMBL" id="LR134283">
    <property type="protein sequence ID" value="VED98892.1"/>
    <property type="molecule type" value="Genomic_DNA"/>
</dbReference>
<dbReference type="InterPro" id="IPR050624">
    <property type="entry name" value="HTH-type_Tx_Regulator"/>
</dbReference>
<organism evidence="6 7">
    <name type="scientific">Streptococcus anginosus</name>
    <dbReference type="NCBI Taxonomy" id="1328"/>
    <lineage>
        <taxon>Bacteria</taxon>
        <taxon>Bacillati</taxon>
        <taxon>Bacillota</taxon>
        <taxon>Bacilli</taxon>
        <taxon>Lactobacillales</taxon>
        <taxon>Streptococcaceae</taxon>
        <taxon>Streptococcus</taxon>
        <taxon>Streptococcus anginosus group</taxon>
    </lineage>
</organism>
<feature type="DNA-binding region" description="H-T-H motif" evidence="2">
    <location>
        <begin position="27"/>
        <end position="46"/>
    </location>
</feature>
<dbReference type="Pfam" id="PF00440">
    <property type="entry name" value="TetR_N"/>
    <property type="match status" value="1"/>
</dbReference>
<gene>
    <name evidence="6" type="ORF">NCTC10713_01906</name>
    <name evidence="5" type="ORF">SFH28_05885</name>
</gene>
<dbReference type="PROSITE" id="PS50977">
    <property type="entry name" value="HTH_TETR_2"/>
    <property type="match status" value="1"/>
</dbReference>
<name>A0A0P0N9W7_STRAP</name>
<evidence type="ECO:0000313" key="7">
    <source>
        <dbReference type="Proteomes" id="UP000278419"/>
    </source>
</evidence>
<dbReference type="PROSITE" id="PS50943">
    <property type="entry name" value="HTH_CROC1"/>
    <property type="match status" value="1"/>
</dbReference>
<dbReference type="CDD" id="cd00093">
    <property type="entry name" value="HTH_XRE"/>
    <property type="match status" value="1"/>
</dbReference>
<dbReference type="InterPro" id="IPR009057">
    <property type="entry name" value="Homeodomain-like_sf"/>
</dbReference>
<accession>A0A0P0N9W7</accession>
<dbReference type="Proteomes" id="UP000278419">
    <property type="component" value="Chromosome"/>
</dbReference>
<evidence type="ECO:0000259" key="4">
    <source>
        <dbReference type="PROSITE" id="PS50977"/>
    </source>
</evidence>
<dbReference type="Pfam" id="PF14278">
    <property type="entry name" value="TetR_C_8"/>
    <property type="match status" value="1"/>
</dbReference>
<sequence>MVKGNQQKILDAFYDLAMQNPNEANLSMSDLAKKAGISRQAIYKHHFNSVDDIIESIHESIDKPIYEMFLEYDTLENKDPFLFIADNIFPILYENRKWLKMLYSSSTDPYWTNYLKKIYTKWALENIKPNQSLIDLPDDFIISLLVHYVIANIEVWITQENPLPPQVFKEKFLTLVHSSLDQYISLDKDNHID</sequence>
<evidence type="ECO:0000256" key="1">
    <source>
        <dbReference type="ARBA" id="ARBA00023125"/>
    </source>
</evidence>
<dbReference type="GeneID" id="93964421"/>
<evidence type="ECO:0000313" key="6">
    <source>
        <dbReference type="EMBL" id="VED98892.1"/>
    </source>
</evidence>
<dbReference type="InterPro" id="IPR001647">
    <property type="entry name" value="HTH_TetR"/>
</dbReference>
<proteinExistence type="predicted"/>
<evidence type="ECO:0000313" key="5">
    <source>
        <dbReference type="EMBL" id="MDX5040389.1"/>
    </source>
</evidence>
<dbReference type="InterPro" id="IPR001387">
    <property type="entry name" value="Cro/C1-type_HTH"/>
</dbReference>
<dbReference type="eggNOG" id="COG1309">
    <property type="taxonomic scope" value="Bacteria"/>
</dbReference>
<dbReference type="PANTHER" id="PTHR43479">
    <property type="entry name" value="ACREF/ENVCD OPERON REPRESSOR-RELATED"/>
    <property type="match status" value="1"/>
</dbReference>
<dbReference type="Gene3D" id="1.10.357.10">
    <property type="entry name" value="Tetracycline Repressor, domain 2"/>
    <property type="match status" value="1"/>
</dbReference>